<dbReference type="InterPro" id="IPR054567">
    <property type="entry name" value="NNH7"/>
</dbReference>
<dbReference type="CDD" id="cd00009">
    <property type="entry name" value="AAA"/>
    <property type="match status" value="1"/>
</dbReference>
<organism evidence="2 3">
    <name type="scientific">Kibdelosporangium aridum</name>
    <dbReference type="NCBI Taxonomy" id="2030"/>
    <lineage>
        <taxon>Bacteria</taxon>
        <taxon>Bacillati</taxon>
        <taxon>Actinomycetota</taxon>
        <taxon>Actinomycetes</taxon>
        <taxon>Pseudonocardiales</taxon>
        <taxon>Pseudonocardiaceae</taxon>
        <taxon>Kibdelosporangium</taxon>
    </lineage>
</organism>
<dbReference type="SMART" id="SM00382">
    <property type="entry name" value="AAA"/>
    <property type="match status" value="1"/>
</dbReference>
<gene>
    <name evidence="2" type="ORF">SAMN05661093_06762</name>
</gene>
<dbReference type="Proteomes" id="UP000192674">
    <property type="component" value="Unassembled WGS sequence"/>
</dbReference>
<dbReference type="EMBL" id="FWXV01000006">
    <property type="protein sequence ID" value="SMD21142.1"/>
    <property type="molecule type" value="Genomic_DNA"/>
</dbReference>
<dbReference type="Gene3D" id="3.40.50.300">
    <property type="entry name" value="P-loop containing nucleotide triphosphate hydrolases"/>
    <property type="match status" value="1"/>
</dbReference>
<dbReference type="Pfam" id="PF22738">
    <property type="entry name" value="NNH7"/>
    <property type="match status" value="1"/>
</dbReference>
<dbReference type="InterPro" id="IPR027417">
    <property type="entry name" value="P-loop_NTPase"/>
</dbReference>
<proteinExistence type="predicted"/>
<accession>A0A1W2FHJ9</accession>
<dbReference type="InterPro" id="IPR049945">
    <property type="entry name" value="AAA_22"/>
</dbReference>
<evidence type="ECO:0000313" key="2">
    <source>
        <dbReference type="EMBL" id="SMD21142.1"/>
    </source>
</evidence>
<feature type="domain" description="AAA+ ATPase" evidence="1">
    <location>
        <begin position="319"/>
        <end position="535"/>
    </location>
</feature>
<name>A0A1W2FHJ9_KIBAR</name>
<sequence length="1044" mass="116718">MAMLSYADAVKLLGAKENKIVGALDKLLGGALLAGSGVDLWGLLGWFDAKAEFIRLSHDLATKVSGRKLSRYDRTQRLHAAHTVIVLVAFFEAFDELEFPLTTKDLGPTKQKGTGLPSPTVYGDEMLYAAVPVPGPALPHDRYTDELTSWYAEFAKDLRKTVNQLAIWDTLNATQQDRLHDLIGNDLPAKAVRRYEELFLQLTADFPEVAYWRQSHELRSMGTALARLEEALVPIGDSPTERRAELARKYQAVLNHPIIEPSQTVSVPTLAECYVDPYYQVCDAGANTAFASKSWWDDKPVRQDIHRFLAGYLTSPKATERPLLVLGDPGSGKSVLTKVLAARLPASDFLVLRVELRTTPTEADIREQIEYGLRELLQEQVSWPTLTRSAGAALPVVLLDGFDELLQATGVSQTDYLTKIARFQQDSAELGRPVAFVVTSRISVADRAVTPKDTAVLRLAPFKPEQIDRWLRVWNRVNAQYFRTSSLKPLTGGTVARYPDLGEQPLLLLMLALYDADDNALQHTSRQIREAELYERLLTTFALREVAKGGGGDVEAELQRLSIVAFAMFNRGTQWVSEQDLDKDMAALLPRNPVRAGNREPLGAGEAVLGRFFFVQRAQAVRDERTLRTYEFLHATFGEYLVARATWQILKNMLAVESHRHRTFAGAVDDTELYALLSFAPLCARTPVIEFLKDMSGELAIEERAALAELLIGLFQTVHQPRANQALTEYVPFEQSPAARYAHYSLNLVLLITVVKGVVTARELMLKGADTYLFWHGFAVLWQSQLAEAEWMSLLDTLQLTRFWQGDKRDLSISIGPTPTIPPVDLSWVFGREGFRVIESDFAERFRQEANFLCGPWGDVISHTIAPLADMVPAAIGTLILPGNREGLSSAHALLTLLLDPASTEIHTLNSIAAYLPFRSTEGQGRLLTRALIDILRTRVGMFDVLEFTDLPQITSNVGTWILICERIGKGEDDSALTERLCGSWDQKRALREIPEYVLDAWLRMAERRSDHLGPVLEEVVAGIDMTAIERKRPDLVFRLEAFR</sequence>
<dbReference type="InterPro" id="IPR003593">
    <property type="entry name" value="AAA+_ATPase"/>
</dbReference>
<dbReference type="SUPFAM" id="SSF52540">
    <property type="entry name" value="P-loop containing nucleoside triphosphate hydrolases"/>
    <property type="match status" value="1"/>
</dbReference>
<dbReference type="Pfam" id="PF13401">
    <property type="entry name" value="AAA_22"/>
    <property type="match status" value="1"/>
</dbReference>
<evidence type="ECO:0000313" key="3">
    <source>
        <dbReference type="Proteomes" id="UP000192674"/>
    </source>
</evidence>
<evidence type="ECO:0000259" key="1">
    <source>
        <dbReference type="SMART" id="SM00382"/>
    </source>
</evidence>
<keyword evidence="3" id="KW-1185">Reference proteome</keyword>
<dbReference type="GO" id="GO:0016887">
    <property type="term" value="F:ATP hydrolysis activity"/>
    <property type="evidence" value="ECO:0007669"/>
    <property type="project" value="InterPro"/>
</dbReference>
<dbReference type="OrthoDB" id="419933at2"/>
<dbReference type="AlphaFoldDB" id="A0A1W2FHJ9"/>
<reference evidence="2 3" key="1">
    <citation type="submission" date="2017-04" db="EMBL/GenBank/DDBJ databases">
        <authorList>
            <person name="Afonso C.L."/>
            <person name="Miller P.J."/>
            <person name="Scott M.A."/>
            <person name="Spackman E."/>
            <person name="Goraichik I."/>
            <person name="Dimitrov K.M."/>
            <person name="Suarez D.L."/>
            <person name="Swayne D.E."/>
        </authorList>
    </citation>
    <scope>NUCLEOTIDE SEQUENCE [LARGE SCALE GENOMIC DNA]</scope>
    <source>
        <strain evidence="2 3">DSM 43828</strain>
    </source>
</reference>
<protein>
    <recommendedName>
        <fullName evidence="1">AAA+ ATPase domain-containing protein</fullName>
    </recommendedName>
</protein>
<dbReference type="RefSeq" id="WP_084430726.1">
    <property type="nucleotide sequence ID" value="NZ_FWXV01000006.1"/>
</dbReference>